<evidence type="ECO:0000256" key="4">
    <source>
        <dbReference type="ARBA" id="ARBA00022475"/>
    </source>
</evidence>
<evidence type="ECO:0000313" key="17">
    <source>
        <dbReference type="EMBL" id="MCF2947716.1"/>
    </source>
</evidence>
<dbReference type="PANTHER" id="PTHR45528">
    <property type="entry name" value="SENSOR HISTIDINE KINASE CPXA"/>
    <property type="match status" value="1"/>
</dbReference>
<keyword evidence="10 17" id="KW-0067">ATP-binding</keyword>
<comment type="catalytic activity">
    <reaction evidence="1">
        <text>ATP + protein L-histidine = ADP + protein N-phospho-L-histidine.</text>
        <dbReference type="EC" id="2.7.13.3"/>
    </reaction>
</comment>
<dbReference type="Proteomes" id="UP001521137">
    <property type="component" value="Unassembled WGS sequence"/>
</dbReference>
<keyword evidence="12" id="KW-0902">Two-component regulatory system</keyword>
<keyword evidence="6" id="KW-0808">Transferase</keyword>
<dbReference type="CDD" id="cd00082">
    <property type="entry name" value="HisKA"/>
    <property type="match status" value="1"/>
</dbReference>
<evidence type="ECO:0000256" key="3">
    <source>
        <dbReference type="ARBA" id="ARBA00012438"/>
    </source>
</evidence>
<dbReference type="Gene3D" id="3.30.565.10">
    <property type="entry name" value="Histidine kinase-like ATPase, C-terminal domain"/>
    <property type="match status" value="1"/>
</dbReference>
<dbReference type="InterPro" id="IPR003661">
    <property type="entry name" value="HisK_dim/P_dom"/>
</dbReference>
<dbReference type="PRINTS" id="PR00344">
    <property type="entry name" value="BCTRLSENSOR"/>
</dbReference>
<evidence type="ECO:0000256" key="13">
    <source>
        <dbReference type="ARBA" id="ARBA00023136"/>
    </source>
</evidence>
<dbReference type="InterPro" id="IPR050398">
    <property type="entry name" value="HssS/ArlS-like"/>
</dbReference>
<dbReference type="Gene3D" id="1.10.287.130">
    <property type="match status" value="1"/>
</dbReference>
<evidence type="ECO:0000256" key="7">
    <source>
        <dbReference type="ARBA" id="ARBA00022692"/>
    </source>
</evidence>
<keyword evidence="7 14" id="KW-0812">Transmembrane</keyword>
<dbReference type="SUPFAM" id="SSF47384">
    <property type="entry name" value="Homodimeric domain of signal transducing histidine kinase"/>
    <property type="match status" value="1"/>
</dbReference>
<evidence type="ECO:0000259" key="15">
    <source>
        <dbReference type="PROSITE" id="PS50109"/>
    </source>
</evidence>
<evidence type="ECO:0000313" key="18">
    <source>
        <dbReference type="Proteomes" id="UP001521137"/>
    </source>
</evidence>
<reference evidence="17 18" key="1">
    <citation type="submission" date="2022-01" db="EMBL/GenBank/DDBJ databases">
        <title>Paraglaciecola sp. G1-23.</title>
        <authorList>
            <person name="Jin M.S."/>
            <person name="Han D.M."/>
            <person name="Kim H.M."/>
            <person name="Jeon C.O."/>
        </authorList>
    </citation>
    <scope>NUCLEOTIDE SEQUENCE [LARGE SCALE GENOMIC DNA]</scope>
    <source>
        <strain evidence="17 18">G1-23</strain>
    </source>
</reference>
<evidence type="ECO:0000256" key="9">
    <source>
        <dbReference type="ARBA" id="ARBA00022777"/>
    </source>
</evidence>
<dbReference type="CDD" id="cd06225">
    <property type="entry name" value="HAMP"/>
    <property type="match status" value="1"/>
</dbReference>
<comment type="caution">
    <text evidence="17">The sequence shown here is derived from an EMBL/GenBank/DDBJ whole genome shotgun (WGS) entry which is preliminary data.</text>
</comment>
<organism evidence="17 18">
    <name type="scientific">Paraglaciecola algarum</name>
    <dbReference type="NCBI Taxonomy" id="3050085"/>
    <lineage>
        <taxon>Bacteria</taxon>
        <taxon>Pseudomonadati</taxon>
        <taxon>Pseudomonadota</taxon>
        <taxon>Gammaproteobacteria</taxon>
        <taxon>Alteromonadales</taxon>
        <taxon>Alteromonadaceae</taxon>
        <taxon>Paraglaciecola</taxon>
    </lineage>
</organism>
<keyword evidence="18" id="KW-1185">Reference proteome</keyword>
<comment type="subcellular location">
    <subcellularLocation>
        <location evidence="2">Cell membrane</location>
        <topology evidence="2">Multi-pass membrane protein</topology>
    </subcellularLocation>
</comment>
<feature type="domain" description="HAMP" evidence="16">
    <location>
        <begin position="225"/>
        <end position="277"/>
    </location>
</feature>
<dbReference type="SMART" id="SM00387">
    <property type="entry name" value="HATPase_c"/>
    <property type="match status" value="1"/>
</dbReference>
<dbReference type="EMBL" id="JAKGAS010000003">
    <property type="protein sequence ID" value="MCF2947716.1"/>
    <property type="molecule type" value="Genomic_DNA"/>
</dbReference>
<evidence type="ECO:0000256" key="1">
    <source>
        <dbReference type="ARBA" id="ARBA00000085"/>
    </source>
</evidence>
<feature type="transmembrane region" description="Helical" evidence="14">
    <location>
        <begin position="6"/>
        <end position="30"/>
    </location>
</feature>
<dbReference type="InterPro" id="IPR003660">
    <property type="entry name" value="HAMP_dom"/>
</dbReference>
<evidence type="ECO:0000256" key="10">
    <source>
        <dbReference type="ARBA" id="ARBA00022840"/>
    </source>
</evidence>
<evidence type="ECO:0000256" key="6">
    <source>
        <dbReference type="ARBA" id="ARBA00022679"/>
    </source>
</evidence>
<name>A0ABS9D456_9ALTE</name>
<evidence type="ECO:0000256" key="5">
    <source>
        <dbReference type="ARBA" id="ARBA00022553"/>
    </source>
</evidence>
<dbReference type="PROSITE" id="PS50885">
    <property type="entry name" value="HAMP"/>
    <property type="match status" value="1"/>
</dbReference>
<evidence type="ECO:0000256" key="11">
    <source>
        <dbReference type="ARBA" id="ARBA00022989"/>
    </source>
</evidence>
<dbReference type="InterPro" id="IPR036890">
    <property type="entry name" value="HATPase_C_sf"/>
</dbReference>
<feature type="domain" description="Histidine kinase" evidence="15">
    <location>
        <begin position="285"/>
        <end position="500"/>
    </location>
</feature>
<evidence type="ECO:0000256" key="2">
    <source>
        <dbReference type="ARBA" id="ARBA00004651"/>
    </source>
</evidence>
<protein>
    <recommendedName>
        <fullName evidence="3">histidine kinase</fullName>
        <ecNumber evidence="3">2.7.13.3</ecNumber>
    </recommendedName>
</protein>
<dbReference type="InterPro" id="IPR003594">
    <property type="entry name" value="HATPase_dom"/>
</dbReference>
<evidence type="ECO:0000256" key="14">
    <source>
        <dbReference type="SAM" id="Phobius"/>
    </source>
</evidence>
<dbReference type="RefSeq" id="WP_235311251.1">
    <property type="nucleotide sequence ID" value="NZ_JAKGAS010000003.1"/>
</dbReference>
<evidence type="ECO:0000256" key="8">
    <source>
        <dbReference type="ARBA" id="ARBA00022741"/>
    </source>
</evidence>
<evidence type="ECO:0000256" key="12">
    <source>
        <dbReference type="ARBA" id="ARBA00023012"/>
    </source>
</evidence>
<dbReference type="InterPro" id="IPR004358">
    <property type="entry name" value="Sig_transdc_His_kin-like_C"/>
</dbReference>
<keyword evidence="8" id="KW-0547">Nucleotide-binding</keyword>
<dbReference type="EC" id="2.7.13.3" evidence="3"/>
<dbReference type="PROSITE" id="PS50109">
    <property type="entry name" value="HIS_KIN"/>
    <property type="match status" value="1"/>
</dbReference>
<dbReference type="GO" id="GO:0005524">
    <property type="term" value="F:ATP binding"/>
    <property type="evidence" value="ECO:0007669"/>
    <property type="project" value="UniProtKB-KW"/>
</dbReference>
<keyword evidence="11 14" id="KW-1133">Transmembrane helix</keyword>
<dbReference type="Pfam" id="PF02518">
    <property type="entry name" value="HATPase_c"/>
    <property type="match status" value="1"/>
</dbReference>
<keyword evidence="5" id="KW-0597">Phosphoprotein</keyword>
<dbReference type="SUPFAM" id="SSF158472">
    <property type="entry name" value="HAMP domain-like"/>
    <property type="match status" value="1"/>
</dbReference>
<gene>
    <name evidence="17" type="ORF">L0668_06340</name>
</gene>
<dbReference type="Pfam" id="PF00672">
    <property type="entry name" value="HAMP"/>
    <property type="match status" value="1"/>
</dbReference>
<feature type="transmembrane region" description="Helical" evidence="14">
    <location>
        <begin position="202"/>
        <end position="223"/>
    </location>
</feature>
<dbReference type="SUPFAM" id="SSF55874">
    <property type="entry name" value="ATPase domain of HSP90 chaperone/DNA topoisomerase II/histidine kinase"/>
    <property type="match status" value="1"/>
</dbReference>
<keyword evidence="4" id="KW-1003">Cell membrane</keyword>
<accession>A0ABS9D456</accession>
<sequence length="501" mass="57477">MKLKLLHKLFIVNASVILTLVIVMQAVSYFSNKSFMNDFIARADSQKLSQLAIRLSEYYAKHQTWDELIHNKHKWQSLVEMSFKTDVFRLARNKEGAEDVDDRVKPSKPFNFDMQFMLRNPEKNKYGSPPFKRYLEFLNETFIERLALLDVNEITIVSATYDSQEMLSKPIMLEQNVIGWLTIKEVNDNNSRSTDRHLQMRLLFSLGIAVLGIIISMVFSYFLSRHITAPIRKLNEGASELAKRNFQSKISVNTKDELHDLANSFNQISTALLSYETKQQQWLIDISHELRTPLTILYGEMQAIKDGVISCDKDSVLSLQEEVNLLIRLVDDLHELSLTESTEFQCKKENVELKQLITTQLKKYSNKLHDRKITVHNEMPEGEFYTLGDHDRLAQVINNILENNYRYTEPAGQIRVGLNQDTKWLNICVEDSGPGVPDSTLDKLFDRLFRADPSRNRKSGGAGIGLAICQNIIRAHQGEIKAQKARNGGLAVFIKLPVINP</sequence>
<keyword evidence="13 14" id="KW-0472">Membrane</keyword>
<keyword evidence="9" id="KW-0418">Kinase</keyword>
<dbReference type="Gene3D" id="6.10.340.10">
    <property type="match status" value="1"/>
</dbReference>
<dbReference type="Pfam" id="PF00512">
    <property type="entry name" value="HisKA"/>
    <property type="match status" value="1"/>
</dbReference>
<dbReference type="SMART" id="SM00388">
    <property type="entry name" value="HisKA"/>
    <property type="match status" value="1"/>
</dbReference>
<dbReference type="SMART" id="SM00304">
    <property type="entry name" value="HAMP"/>
    <property type="match status" value="1"/>
</dbReference>
<evidence type="ECO:0000259" key="16">
    <source>
        <dbReference type="PROSITE" id="PS50885"/>
    </source>
</evidence>
<dbReference type="PANTHER" id="PTHR45528:SF1">
    <property type="entry name" value="SENSOR HISTIDINE KINASE CPXA"/>
    <property type="match status" value="1"/>
</dbReference>
<dbReference type="InterPro" id="IPR005467">
    <property type="entry name" value="His_kinase_dom"/>
</dbReference>
<dbReference type="InterPro" id="IPR036097">
    <property type="entry name" value="HisK_dim/P_sf"/>
</dbReference>
<proteinExistence type="predicted"/>